<evidence type="ECO:0000256" key="5">
    <source>
        <dbReference type="ARBA" id="ARBA00022692"/>
    </source>
</evidence>
<dbReference type="EMBL" id="JBHSGU010000002">
    <property type="protein sequence ID" value="MFC4698978.1"/>
    <property type="molecule type" value="Genomic_DNA"/>
</dbReference>
<evidence type="ECO:0000256" key="2">
    <source>
        <dbReference type="ARBA" id="ARBA00022448"/>
    </source>
</evidence>
<evidence type="ECO:0000256" key="13">
    <source>
        <dbReference type="SAM" id="SignalP"/>
    </source>
</evidence>
<evidence type="ECO:0000256" key="3">
    <source>
        <dbReference type="ARBA" id="ARBA00022452"/>
    </source>
</evidence>
<keyword evidence="5 11" id="KW-0812">Transmembrane</keyword>
<keyword evidence="8 12" id="KW-0798">TonB box</keyword>
<evidence type="ECO:0000256" key="11">
    <source>
        <dbReference type="PROSITE-ProRule" id="PRU01360"/>
    </source>
</evidence>
<proteinExistence type="inferred from homology"/>
<dbReference type="InterPro" id="IPR036942">
    <property type="entry name" value="Beta-barrel_TonB_sf"/>
</dbReference>
<dbReference type="Proteomes" id="UP001595897">
    <property type="component" value="Unassembled WGS sequence"/>
</dbReference>
<dbReference type="PROSITE" id="PS52016">
    <property type="entry name" value="TONB_DEPENDENT_REC_3"/>
    <property type="match status" value="1"/>
</dbReference>
<feature type="domain" description="TonB-dependent receptor plug" evidence="15">
    <location>
        <begin position="55"/>
        <end position="161"/>
    </location>
</feature>
<evidence type="ECO:0000259" key="14">
    <source>
        <dbReference type="Pfam" id="PF00593"/>
    </source>
</evidence>
<comment type="subcellular location">
    <subcellularLocation>
        <location evidence="1 11">Cell outer membrane</location>
        <topology evidence="1 11">Multi-pass membrane protein</topology>
    </subcellularLocation>
</comment>
<dbReference type="Gene3D" id="2.40.170.20">
    <property type="entry name" value="TonB-dependent receptor, beta-barrel domain"/>
    <property type="match status" value="1"/>
</dbReference>
<evidence type="ECO:0000259" key="15">
    <source>
        <dbReference type="Pfam" id="PF07715"/>
    </source>
</evidence>
<feature type="signal peptide" evidence="13">
    <location>
        <begin position="1"/>
        <end position="28"/>
    </location>
</feature>
<evidence type="ECO:0000313" key="17">
    <source>
        <dbReference type="Proteomes" id="UP001595897"/>
    </source>
</evidence>
<evidence type="ECO:0000256" key="7">
    <source>
        <dbReference type="ARBA" id="ARBA00023065"/>
    </source>
</evidence>
<dbReference type="InterPro" id="IPR012910">
    <property type="entry name" value="Plug_dom"/>
</dbReference>
<evidence type="ECO:0000256" key="9">
    <source>
        <dbReference type="ARBA" id="ARBA00023136"/>
    </source>
</evidence>
<evidence type="ECO:0000256" key="4">
    <source>
        <dbReference type="ARBA" id="ARBA00022496"/>
    </source>
</evidence>
<keyword evidence="9 11" id="KW-0472">Membrane</keyword>
<evidence type="ECO:0000313" key="16">
    <source>
        <dbReference type="EMBL" id="MFC4698978.1"/>
    </source>
</evidence>
<name>A0ABV9LTI8_9ALTE</name>
<comment type="caution">
    <text evidence="16">The sequence shown here is derived from an EMBL/GenBank/DDBJ whole genome shotgun (WGS) entry which is preliminary data.</text>
</comment>
<keyword evidence="7" id="KW-0406">Ion transport</keyword>
<dbReference type="SUPFAM" id="SSF56935">
    <property type="entry name" value="Porins"/>
    <property type="match status" value="1"/>
</dbReference>
<dbReference type="InterPro" id="IPR000531">
    <property type="entry name" value="Beta-barrel_TonB"/>
</dbReference>
<dbReference type="Pfam" id="PF00593">
    <property type="entry name" value="TonB_dep_Rec_b-barrel"/>
    <property type="match status" value="1"/>
</dbReference>
<comment type="similarity">
    <text evidence="11 12">Belongs to the TonB-dependent receptor family.</text>
</comment>
<keyword evidence="17" id="KW-1185">Reference proteome</keyword>
<evidence type="ECO:0000256" key="8">
    <source>
        <dbReference type="ARBA" id="ARBA00023077"/>
    </source>
</evidence>
<keyword evidence="10 11" id="KW-0998">Cell outer membrane</keyword>
<dbReference type="RefSeq" id="WP_382405678.1">
    <property type="nucleotide sequence ID" value="NZ_JBHSGU010000002.1"/>
</dbReference>
<dbReference type="Pfam" id="PF07715">
    <property type="entry name" value="Plug"/>
    <property type="match status" value="1"/>
</dbReference>
<evidence type="ECO:0000256" key="12">
    <source>
        <dbReference type="RuleBase" id="RU003357"/>
    </source>
</evidence>
<accession>A0ABV9LTI8</accession>
<gene>
    <name evidence="16" type="ORF">ACFO4O_02235</name>
</gene>
<dbReference type="InterPro" id="IPR039426">
    <property type="entry name" value="TonB-dep_rcpt-like"/>
</dbReference>
<sequence>MFNNKSAVNTFSLSLLSLSLTTSTPSLAQGQQNADDIPIEIISVSGAFKRPKSIVDTPVSSTVLDGDFLRELKTDTLTDVANLTPNFQIAQGGSETNSKVAIRGISSVGNSAIEPAVGVFIDDVFYPRSGSVIGNLYDVNTVEVLRGPQGTLFGRNTPAGAVTIQTNDPTFSQDGFVSLAFGNFGEQQLSGAYSDAISDTLALRIAANLSTRDGYGYNDLSQQDVGDKETQAARLKLLFEPSDNWRTLFSFDISKLDSGGPIIELINETALPQFVGTLNAIYGATPLTDDSFDRNINQAHNDSLDDEQYGGSVESSYEFQTGHEFKVIAAHRKWDAEFTESLVRLTPSLIDRNNYFTSNNTSFELQFLSPEEQTLQYVVGAYLYDESFDIDQDFALGEAYCSPTIFSVILSQALAQGAPEQVAFENASASATQCAGLEQAQAISSEFNQDTRSYALFGQLTYPLTSSFEATLGGRYTRDEKDGSFVQMVNNPFAGLFRTSESSPDLAFDDDKFTWFINGQYSIAKNINVFASVSTGFKSGGFNSEGGSEALSEQNQRVFDSETTTNYELGIKSDKFRGLIFGLTLFRIELDDFQARSFDGQTFIVRNAAELVQQGLELDYTWQFNESLSLMGGLAWLDSEFSDFPNAPGLPGSQDVQDLKGRPNLYSPDLQTTNALRFKTSLPHTDDYQFHATLSHQYTAEQDVGGALNANPQGIQDAYHLLGATLGLSSSVYAWRIEAYAGNLTDESYCLTIFEQPFGQVLGAIDAVTNTSAQRCVLGNPKTYGVRFSYDF</sequence>
<keyword evidence="2 11" id="KW-0813">Transport</keyword>
<reference evidence="17" key="1">
    <citation type="journal article" date="2019" name="Int. J. Syst. Evol. Microbiol.">
        <title>The Global Catalogue of Microorganisms (GCM) 10K type strain sequencing project: providing services to taxonomists for standard genome sequencing and annotation.</title>
        <authorList>
            <consortium name="The Broad Institute Genomics Platform"/>
            <consortium name="The Broad Institute Genome Sequencing Center for Infectious Disease"/>
            <person name="Wu L."/>
            <person name="Ma J."/>
        </authorList>
    </citation>
    <scope>NUCLEOTIDE SEQUENCE [LARGE SCALE GENOMIC DNA]</scope>
    <source>
        <strain evidence="17">KACC 12507</strain>
    </source>
</reference>
<evidence type="ECO:0000256" key="1">
    <source>
        <dbReference type="ARBA" id="ARBA00004571"/>
    </source>
</evidence>
<keyword evidence="6" id="KW-0408">Iron</keyword>
<keyword evidence="13" id="KW-0732">Signal</keyword>
<organism evidence="16 17">
    <name type="scientific">Glaciecola siphonariae</name>
    <dbReference type="NCBI Taxonomy" id="521012"/>
    <lineage>
        <taxon>Bacteria</taxon>
        <taxon>Pseudomonadati</taxon>
        <taxon>Pseudomonadota</taxon>
        <taxon>Gammaproteobacteria</taxon>
        <taxon>Alteromonadales</taxon>
        <taxon>Alteromonadaceae</taxon>
        <taxon>Glaciecola</taxon>
    </lineage>
</organism>
<keyword evidence="4" id="KW-0410">Iron transport</keyword>
<feature type="domain" description="TonB-dependent receptor-like beta-barrel" evidence="14">
    <location>
        <begin position="283"/>
        <end position="744"/>
    </location>
</feature>
<dbReference type="PANTHER" id="PTHR32552">
    <property type="entry name" value="FERRICHROME IRON RECEPTOR-RELATED"/>
    <property type="match status" value="1"/>
</dbReference>
<feature type="chain" id="PRO_5045534967" evidence="13">
    <location>
        <begin position="29"/>
        <end position="792"/>
    </location>
</feature>
<keyword evidence="16" id="KW-0675">Receptor</keyword>
<evidence type="ECO:0000256" key="10">
    <source>
        <dbReference type="ARBA" id="ARBA00023237"/>
    </source>
</evidence>
<keyword evidence="3 11" id="KW-1134">Transmembrane beta strand</keyword>
<protein>
    <submittedName>
        <fullName evidence="16">TonB-dependent receptor</fullName>
    </submittedName>
</protein>
<evidence type="ECO:0000256" key="6">
    <source>
        <dbReference type="ARBA" id="ARBA00023004"/>
    </source>
</evidence>
<dbReference type="PANTHER" id="PTHR32552:SF81">
    <property type="entry name" value="TONB-DEPENDENT OUTER MEMBRANE RECEPTOR"/>
    <property type="match status" value="1"/>
</dbReference>